<reference evidence="4" key="1">
    <citation type="journal article" date="2020" name="Stud. Mycol.">
        <title>101 Dothideomycetes genomes: a test case for predicting lifestyles and emergence of pathogens.</title>
        <authorList>
            <person name="Haridas S."/>
            <person name="Albert R."/>
            <person name="Binder M."/>
            <person name="Bloem J."/>
            <person name="Labutti K."/>
            <person name="Salamov A."/>
            <person name="Andreopoulos B."/>
            <person name="Baker S."/>
            <person name="Barry K."/>
            <person name="Bills G."/>
            <person name="Bluhm B."/>
            <person name="Cannon C."/>
            <person name="Castanera R."/>
            <person name="Culley D."/>
            <person name="Daum C."/>
            <person name="Ezra D."/>
            <person name="Gonzalez J."/>
            <person name="Henrissat B."/>
            <person name="Kuo A."/>
            <person name="Liang C."/>
            <person name="Lipzen A."/>
            <person name="Lutzoni F."/>
            <person name="Magnuson J."/>
            <person name="Mondo S."/>
            <person name="Nolan M."/>
            <person name="Ohm R."/>
            <person name="Pangilinan J."/>
            <person name="Park H.-J."/>
            <person name="Ramirez L."/>
            <person name="Alfaro M."/>
            <person name="Sun H."/>
            <person name="Tritt A."/>
            <person name="Yoshinaga Y."/>
            <person name="Zwiers L.-H."/>
            <person name="Turgeon B."/>
            <person name="Goodwin S."/>
            <person name="Spatafora J."/>
            <person name="Crous P."/>
            <person name="Grigoriev I."/>
        </authorList>
    </citation>
    <scope>NUCLEOTIDE SEQUENCE</scope>
    <source>
        <strain evidence="4">CBS 109.77</strain>
    </source>
</reference>
<accession>A0A6A6XEV7</accession>
<dbReference type="SUPFAM" id="SSF50685">
    <property type="entry name" value="Barwin-like endoglucanases"/>
    <property type="match status" value="1"/>
</dbReference>
<feature type="transmembrane region" description="Helical" evidence="2">
    <location>
        <begin position="57"/>
        <end position="80"/>
    </location>
</feature>
<dbReference type="Pfam" id="PF03330">
    <property type="entry name" value="DPBB_1"/>
    <property type="match status" value="1"/>
</dbReference>
<dbReference type="OrthoDB" id="623670at2759"/>
<keyword evidence="1" id="KW-0732">Signal</keyword>
<evidence type="ECO:0000259" key="3">
    <source>
        <dbReference type="Pfam" id="PF03330"/>
    </source>
</evidence>
<protein>
    <recommendedName>
        <fullName evidence="3">RlpA-like protein double-psi beta-barrel domain-containing protein</fullName>
    </recommendedName>
</protein>
<dbReference type="AlphaFoldDB" id="A0A6A6XEV7"/>
<keyword evidence="2" id="KW-0812">Transmembrane</keyword>
<name>A0A6A6XEV7_9PLEO</name>
<dbReference type="InterPro" id="IPR051477">
    <property type="entry name" value="Expansin_CellWall"/>
</dbReference>
<dbReference type="Proteomes" id="UP000799757">
    <property type="component" value="Unassembled WGS sequence"/>
</dbReference>
<evidence type="ECO:0000256" key="2">
    <source>
        <dbReference type="SAM" id="Phobius"/>
    </source>
</evidence>
<dbReference type="InterPro" id="IPR009009">
    <property type="entry name" value="RlpA-like_DPBB"/>
</dbReference>
<keyword evidence="2" id="KW-0472">Membrane</keyword>
<evidence type="ECO:0000313" key="4">
    <source>
        <dbReference type="EMBL" id="KAF2794573.1"/>
    </source>
</evidence>
<gene>
    <name evidence="4" type="ORF">K505DRAFT_241846</name>
</gene>
<evidence type="ECO:0000313" key="5">
    <source>
        <dbReference type="Proteomes" id="UP000799757"/>
    </source>
</evidence>
<proteinExistence type="predicted"/>
<dbReference type="EMBL" id="MU001886">
    <property type="protein sequence ID" value="KAF2794573.1"/>
    <property type="molecule type" value="Genomic_DNA"/>
</dbReference>
<dbReference type="InterPro" id="IPR036908">
    <property type="entry name" value="RlpA-like_sf"/>
</dbReference>
<keyword evidence="5" id="KW-1185">Reference proteome</keyword>
<organism evidence="4 5">
    <name type="scientific">Melanomma pulvis-pyrius CBS 109.77</name>
    <dbReference type="NCBI Taxonomy" id="1314802"/>
    <lineage>
        <taxon>Eukaryota</taxon>
        <taxon>Fungi</taxon>
        <taxon>Dikarya</taxon>
        <taxon>Ascomycota</taxon>
        <taxon>Pezizomycotina</taxon>
        <taxon>Dothideomycetes</taxon>
        <taxon>Pleosporomycetidae</taxon>
        <taxon>Pleosporales</taxon>
        <taxon>Melanommataceae</taxon>
        <taxon>Melanomma</taxon>
    </lineage>
</organism>
<sequence length="203" mass="21957">MAGSNAPDWEIPEDGTTKKSRFRFRGIGGSATGWAISDRFDRVLPPHKRYFGRSRRVLLIAIGVLFLLLLALIIGLGVGLSNKSKTRNLPLPDGADTYTGELTYYGTGMGACGIVSTDNDAIVAISHYTFDAKQTGSDPNKNPLCGKKIRAQRVKDGKTVSIDVTVVDRCTGCQPTDLDVSPAMFKELADPALGRVPVTWAWL</sequence>
<keyword evidence="2" id="KW-1133">Transmembrane helix</keyword>
<dbReference type="PANTHER" id="PTHR31836">
    <property type="match status" value="1"/>
</dbReference>
<evidence type="ECO:0000256" key="1">
    <source>
        <dbReference type="ARBA" id="ARBA00022729"/>
    </source>
</evidence>
<dbReference type="PANTHER" id="PTHR31836:SF28">
    <property type="entry name" value="SRCR DOMAIN-CONTAINING PROTEIN-RELATED"/>
    <property type="match status" value="1"/>
</dbReference>
<dbReference type="CDD" id="cd22191">
    <property type="entry name" value="DPBB_RlpA_EXP_N-like"/>
    <property type="match status" value="1"/>
</dbReference>
<dbReference type="Gene3D" id="2.40.40.10">
    <property type="entry name" value="RlpA-like domain"/>
    <property type="match status" value="1"/>
</dbReference>
<feature type="domain" description="RlpA-like protein double-psi beta-barrel" evidence="3">
    <location>
        <begin position="153"/>
        <end position="199"/>
    </location>
</feature>